<dbReference type="InterPro" id="IPR029044">
    <property type="entry name" value="Nucleotide-diphossugar_trans"/>
</dbReference>
<dbReference type="GO" id="GO:0043814">
    <property type="term" value="F:phospholactate guanylyltransferase activity"/>
    <property type="evidence" value="ECO:0007669"/>
    <property type="project" value="UniProtKB-EC"/>
</dbReference>
<dbReference type="GO" id="GO:0005525">
    <property type="term" value="F:GTP binding"/>
    <property type="evidence" value="ECO:0007669"/>
    <property type="project" value="UniProtKB-KW"/>
</dbReference>
<dbReference type="Proteomes" id="UP000663792">
    <property type="component" value="Unassembled WGS sequence"/>
</dbReference>
<accession>A0A939C1E2</accession>
<dbReference type="EMBL" id="JAERWK010000008">
    <property type="protein sequence ID" value="MBM9467067.1"/>
    <property type="molecule type" value="Genomic_DNA"/>
</dbReference>
<evidence type="ECO:0000313" key="6">
    <source>
        <dbReference type="Proteomes" id="UP000663792"/>
    </source>
</evidence>
<keyword evidence="2 5" id="KW-0548">Nucleotidyltransferase</keyword>
<reference evidence="5" key="1">
    <citation type="submission" date="2021-01" db="EMBL/GenBank/DDBJ databases">
        <title>YIM 132084 draft genome.</title>
        <authorList>
            <person name="An D."/>
        </authorList>
    </citation>
    <scope>NUCLEOTIDE SEQUENCE</scope>
    <source>
        <strain evidence="5">YIM 132084</strain>
    </source>
</reference>
<dbReference type="RefSeq" id="WP_205259987.1">
    <property type="nucleotide sequence ID" value="NZ_JAERWK010000008.1"/>
</dbReference>
<keyword evidence="1 5" id="KW-0808">Transferase</keyword>
<comment type="caution">
    <text evidence="5">The sequence shown here is derived from an EMBL/GenBank/DDBJ whole genome shotgun (WGS) entry which is preliminary data.</text>
</comment>
<dbReference type="InterPro" id="IPR002835">
    <property type="entry name" value="CofC"/>
</dbReference>
<dbReference type="PANTHER" id="PTHR40392">
    <property type="entry name" value="2-PHOSPHO-L-LACTATE GUANYLYLTRANSFERASE"/>
    <property type="match status" value="1"/>
</dbReference>
<gene>
    <name evidence="5" type="primary">cofC</name>
    <name evidence="5" type="ORF">JL106_07200</name>
</gene>
<evidence type="ECO:0000256" key="4">
    <source>
        <dbReference type="ARBA" id="ARBA00023134"/>
    </source>
</evidence>
<keyword evidence="6" id="KW-1185">Reference proteome</keyword>
<proteinExistence type="predicted"/>
<dbReference type="EC" id="2.7.7.68" evidence="5"/>
<evidence type="ECO:0000256" key="1">
    <source>
        <dbReference type="ARBA" id="ARBA00022679"/>
    </source>
</evidence>
<evidence type="ECO:0000256" key="2">
    <source>
        <dbReference type="ARBA" id="ARBA00022695"/>
    </source>
</evidence>
<dbReference type="PANTHER" id="PTHR40392:SF1">
    <property type="entry name" value="2-PHOSPHO-L-LACTATE GUANYLYLTRANSFERASE"/>
    <property type="match status" value="1"/>
</dbReference>
<dbReference type="SUPFAM" id="SSF53448">
    <property type="entry name" value="Nucleotide-diphospho-sugar transferases"/>
    <property type="match status" value="1"/>
</dbReference>
<sequence>MHIAIRPDRAAGAGWWMVVPIKDTLRGKSRLRIDPWARSRLARAMAVDTAAAVLGAERVDGLVVVAESERDVADLGREIAELSWEPLGDHRPVVLLVLDDSRELNTAITAGVRTALSHGARWVAVVPADLPSAASDEVDRVLSQAEASELTVLADRHGTGTAVLASTTPERLHPRFGVDSFRRHREAGAVPAVLPPDAGLHRDVDELDDLSDVTGLRTRAVLEHLRRLRTG</sequence>
<name>A0A939C1E2_9ACTN</name>
<keyword evidence="4" id="KW-0342">GTP-binding</keyword>
<dbReference type="Gene3D" id="3.90.550.10">
    <property type="entry name" value="Spore Coat Polysaccharide Biosynthesis Protein SpsA, Chain A"/>
    <property type="match status" value="1"/>
</dbReference>
<dbReference type="Pfam" id="PF01983">
    <property type="entry name" value="CofC"/>
    <property type="match status" value="1"/>
</dbReference>
<dbReference type="AlphaFoldDB" id="A0A939C1E2"/>
<evidence type="ECO:0000313" key="5">
    <source>
        <dbReference type="EMBL" id="MBM9467067.1"/>
    </source>
</evidence>
<keyword evidence="3" id="KW-0547">Nucleotide-binding</keyword>
<protein>
    <submittedName>
        <fullName evidence="5">2-phospho-L-lactate guanylyltransferase</fullName>
        <ecNumber evidence="5">2.7.7.68</ecNumber>
    </submittedName>
</protein>
<evidence type="ECO:0000256" key="3">
    <source>
        <dbReference type="ARBA" id="ARBA00022741"/>
    </source>
</evidence>
<dbReference type="NCBIfam" id="TIGR03552">
    <property type="entry name" value="F420_cofC"/>
    <property type="match status" value="1"/>
</dbReference>
<organism evidence="5 6">
    <name type="scientific">Nakamurella leprariae</name>
    <dbReference type="NCBI Taxonomy" id="2803911"/>
    <lineage>
        <taxon>Bacteria</taxon>
        <taxon>Bacillati</taxon>
        <taxon>Actinomycetota</taxon>
        <taxon>Actinomycetes</taxon>
        <taxon>Nakamurellales</taxon>
        <taxon>Nakamurellaceae</taxon>
        <taxon>Nakamurella</taxon>
    </lineage>
</organism>